<feature type="transmembrane region" description="Helical" evidence="6">
    <location>
        <begin position="221"/>
        <end position="239"/>
    </location>
</feature>
<keyword evidence="6" id="KW-1133">Transmembrane helix</keyword>
<feature type="transmembrane region" description="Helical" evidence="6">
    <location>
        <begin position="89"/>
        <end position="107"/>
    </location>
</feature>
<keyword evidence="8" id="KW-1185">Reference proteome</keyword>
<dbReference type="PANTHER" id="PTHR10414:SF37">
    <property type="entry name" value="BB IN A BOXCAR, ISOFORM C"/>
    <property type="match status" value="1"/>
</dbReference>
<evidence type="ECO:0000256" key="4">
    <source>
        <dbReference type="ARBA" id="ARBA00023136"/>
    </source>
</evidence>
<evidence type="ECO:0000256" key="2">
    <source>
        <dbReference type="ARBA" id="ARBA00010441"/>
    </source>
</evidence>
<keyword evidence="4 6" id="KW-0472">Membrane</keyword>
<feature type="transmembrane region" description="Helical" evidence="6">
    <location>
        <begin position="114"/>
        <end position="139"/>
    </location>
</feature>
<evidence type="ECO:0000256" key="5">
    <source>
        <dbReference type="RuleBase" id="RU003750"/>
    </source>
</evidence>
<dbReference type="Gene3D" id="1.20.120.1760">
    <property type="match status" value="1"/>
</dbReference>
<feature type="transmembrane region" description="Helical" evidence="6">
    <location>
        <begin position="276"/>
        <end position="295"/>
    </location>
</feature>
<keyword evidence="6" id="KW-0812">Transmembrane</keyword>
<keyword evidence="3 5" id="KW-0808">Transferase</keyword>
<dbReference type="InterPro" id="IPR048254">
    <property type="entry name" value="CDP_ALCOHOL_P_TRANSF_CS"/>
</dbReference>
<dbReference type="InterPro" id="IPR000462">
    <property type="entry name" value="CDP-OH_P_trans"/>
</dbReference>
<gene>
    <name evidence="7" type="ORF">M0813_27163</name>
</gene>
<dbReference type="EMBL" id="JAOAOG010000239">
    <property type="protein sequence ID" value="KAJ6237600.1"/>
    <property type="molecule type" value="Genomic_DNA"/>
</dbReference>
<feature type="transmembrane region" description="Helical" evidence="6">
    <location>
        <begin position="151"/>
        <end position="177"/>
    </location>
</feature>
<evidence type="ECO:0000313" key="7">
    <source>
        <dbReference type="EMBL" id="KAJ6237600.1"/>
    </source>
</evidence>
<feature type="transmembrane region" description="Helical" evidence="6">
    <location>
        <begin position="189"/>
        <end position="209"/>
    </location>
</feature>
<name>A0ABQ8XZ25_9EUKA</name>
<dbReference type="Pfam" id="PF01066">
    <property type="entry name" value="CDP-OH_P_transf"/>
    <property type="match status" value="1"/>
</dbReference>
<organism evidence="7 8">
    <name type="scientific">Anaeramoeba flamelloides</name>
    <dbReference type="NCBI Taxonomy" id="1746091"/>
    <lineage>
        <taxon>Eukaryota</taxon>
        <taxon>Metamonada</taxon>
        <taxon>Anaeramoebidae</taxon>
        <taxon>Anaeramoeba</taxon>
    </lineage>
</organism>
<comment type="subcellular location">
    <subcellularLocation>
        <location evidence="1">Membrane</location>
    </subcellularLocation>
</comment>
<evidence type="ECO:0000256" key="3">
    <source>
        <dbReference type="ARBA" id="ARBA00022679"/>
    </source>
</evidence>
<proteinExistence type="inferred from homology"/>
<evidence type="ECO:0000256" key="6">
    <source>
        <dbReference type="SAM" id="Phobius"/>
    </source>
</evidence>
<evidence type="ECO:0000256" key="1">
    <source>
        <dbReference type="ARBA" id="ARBA00004370"/>
    </source>
</evidence>
<comment type="similarity">
    <text evidence="2 5">Belongs to the CDP-alcohol phosphatidyltransferase class-I family.</text>
</comment>
<dbReference type="InterPro" id="IPR014472">
    <property type="entry name" value="CHOPT"/>
</dbReference>
<dbReference type="Proteomes" id="UP001150062">
    <property type="component" value="Unassembled WGS sequence"/>
</dbReference>
<evidence type="ECO:0000313" key="8">
    <source>
        <dbReference type="Proteomes" id="UP001150062"/>
    </source>
</evidence>
<protein>
    <submittedName>
        <fullName evidence="7">Ethanolaminephosphotransferase</fullName>
    </submittedName>
</protein>
<reference evidence="7" key="1">
    <citation type="submission" date="2022-08" db="EMBL/GenBank/DDBJ databases">
        <title>Novel sulfate-reducing endosymbionts in the free-living metamonad Anaeramoeba.</title>
        <authorList>
            <person name="Jerlstrom-Hultqvist J."/>
            <person name="Cepicka I."/>
            <person name="Gallot-Lavallee L."/>
            <person name="Salas-Leiva D."/>
            <person name="Curtis B.A."/>
            <person name="Zahonova K."/>
            <person name="Pipaliya S."/>
            <person name="Dacks J."/>
            <person name="Roger A.J."/>
        </authorList>
    </citation>
    <scope>NUCLEOTIDE SEQUENCE</scope>
    <source>
        <strain evidence="7">Schooner1</strain>
    </source>
</reference>
<dbReference type="PANTHER" id="PTHR10414">
    <property type="entry name" value="ETHANOLAMINEPHOSPHOTRANSFERASE"/>
    <property type="match status" value="1"/>
</dbReference>
<dbReference type="InterPro" id="IPR043130">
    <property type="entry name" value="CDP-OH_PTrfase_TM_dom"/>
</dbReference>
<dbReference type="PROSITE" id="PS00379">
    <property type="entry name" value="CDP_ALCOHOL_P_TRANSF"/>
    <property type="match status" value="1"/>
</dbReference>
<feature type="transmembrane region" description="Helical" evidence="6">
    <location>
        <begin position="251"/>
        <end position="270"/>
    </location>
</feature>
<comment type="caution">
    <text evidence="7">The sequence shown here is derived from an EMBL/GenBank/DDBJ whole genome shotgun (WGS) entry which is preliminary data.</text>
</comment>
<accession>A0ABQ8XZ25</accession>
<sequence>MGFGFVVISFIITWAYSPTFTEFVPRWVSYLSAGTTFLWLILDNCDGKQARKTKNESPVGQLLDHGCDCLSATLCFCTFYSVIGMGGGHDLFLSYVFGMVSFYFALWEEMMTDFFHLGIINVPDEGLIFTTICFLITGFNPDFWKYKILKMSLITIFNVTVFASSILTFIQGLLAGIKGDNFKKNSRNNNIKSILPCLLPITIIFIWYISDLDLPNRQLRMIISVIGVIFANINFRVTLAHVSSNHEMWFYAKRMWALFIPLPLYVLFGKDYLSEYLFLLIWFIYGLLSFLHLGLSVTFQLSSYLENLINQEQPDIPKILNNKLFVMKLKLQNREFEQFIQDPNNFEKIFPFLFSPKKNQIDQENHNLFVNWLISPTSIITEALESKPELFNVIFQVNMIMNDNKDDRKIYFDILSKLLDDSLQVMIPSFSFYYFEKFCIHK</sequence>